<dbReference type="OrthoDB" id="7157498at2"/>
<dbReference type="Proteomes" id="UP000278222">
    <property type="component" value="Unassembled WGS sequence"/>
</dbReference>
<evidence type="ECO:0000313" key="1">
    <source>
        <dbReference type="EMBL" id="ROQ00199.1"/>
    </source>
</evidence>
<evidence type="ECO:0000313" key="2">
    <source>
        <dbReference type="Proteomes" id="UP000278222"/>
    </source>
</evidence>
<proteinExistence type="predicted"/>
<comment type="caution">
    <text evidence="1">The sequence shown here is derived from an EMBL/GenBank/DDBJ whole genome shotgun (WGS) entry which is preliminary data.</text>
</comment>
<sequence length="287" mass="30990">MIVTAWDRPAGRLLAGLLGSLAAVGEAGPVRVLVPDAAAAERVGRFTAPADTTAIVADFVDQPGKLAYDGLMPRLPQLVGSDGGPVTWLDPGTWVQEAGAIAPMQEGAAGGALVAAFPIDRGYRSMASDTSPWHVHRAAIHRAYGPKMAEHTWTRPAVEIGVFTLRGDARHWQFWQAVRDEAVQRGVTPGPGLFSLSAVTLHMAIWRHQLPLAPLPARWNWLCHLGRPMRNGRRLVEPAPPYDPIAILHLSGPEPGRPAAIRDRAGRLYKTNLCFPPTFEPLAEPPP</sequence>
<protein>
    <submittedName>
        <fullName evidence="1">Uncharacterized protein</fullName>
    </submittedName>
</protein>
<keyword evidence="2" id="KW-1185">Reference proteome</keyword>
<dbReference type="EMBL" id="RJKX01000013">
    <property type="protein sequence ID" value="ROQ00199.1"/>
    <property type="molecule type" value="Genomic_DNA"/>
</dbReference>
<accession>A0A3N1MAB4</accession>
<dbReference type="RefSeq" id="WP_123689503.1">
    <property type="nucleotide sequence ID" value="NZ_AP019700.1"/>
</dbReference>
<dbReference type="AlphaFoldDB" id="A0A3N1MAB4"/>
<gene>
    <name evidence="1" type="ORF">EDC65_1995</name>
</gene>
<name>A0A3N1MAB4_9PROT</name>
<organism evidence="1 2">
    <name type="scientific">Stella humosa</name>
    <dbReference type="NCBI Taxonomy" id="94"/>
    <lineage>
        <taxon>Bacteria</taxon>
        <taxon>Pseudomonadati</taxon>
        <taxon>Pseudomonadota</taxon>
        <taxon>Alphaproteobacteria</taxon>
        <taxon>Rhodospirillales</taxon>
        <taxon>Stellaceae</taxon>
        <taxon>Stella</taxon>
    </lineage>
</organism>
<reference evidence="1 2" key="1">
    <citation type="submission" date="2018-11" db="EMBL/GenBank/DDBJ databases">
        <title>Genomic Encyclopedia of Type Strains, Phase IV (KMG-IV): sequencing the most valuable type-strain genomes for metagenomic binning, comparative biology and taxonomic classification.</title>
        <authorList>
            <person name="Goeker M."/>
        </authorList>
    </citation>
    <scope>NUCLEOTIDE SEQUENCE [LARGE SCALE GENOMIC DNA]</scope>
    <source>
        <strain evidence="1 2">DSM 5900</strain>
    </source>
</reference>